<feature type="transmembrane region" description="Helical" evidence="8">
    <location>
        <begin position="307"/>
        <end position="332"/>
    </location>
</feature>
<dbReference type="AlphaFoldDB" id="A0A8J2U6K2"/>
<dbReference type="PANTHER" id="PTHR21716">
    <property type="entry name" value="TRANSMEMBRANE PROTEIN"/>
    <property type="match status" value="1"/>
</dbReference>
<proteinExistence type="inferred from homology"/>
<keyword evidence="6 8" id="KW-1133">Transmembrane helix</keyword>
<dbReference type="InterPro" id="IPR002549">
    <property type="entry name" value="AI-2E-like"/>
</dbReference>
<evidence type="ECO:0000256" key="3">
    <source>
        <dbReference type="ARBA" id="ARBA00022448"/>
    </source>
</evidence>
<keyword evidence="5 8" id="KW-0812">Transmembrane</keyword>
<sequence length="359" mass="39568">MLRMMKRWYQRKFSDPAAVSLFTILLIGFLLIYFGGSLLAPIFLAIAFSYILDWPVGQLERIGVRRGLATSLVLILFVGLLLIGVLGLIPLIWGQGVNLVTELPVMFEKARHGLWELQSTYPQFVSKDQIGLITDNIRDSVLSYGQTFVSTSLQSLVSLVTVLIYLIVVPLLVFFFLKDKDELLAGMSHFLPANRQLVNQVGEEMNLQIINYIRGKLIEIAVIGIASYVFFIAIDLRYAALLAVLVGLSVVIPYVGATLVTIPVALVGLFQWGLTADFGYLMLGYGVIQALDGNLLVPLLFSEAVNLHPVIIIIAVLVFGGLWGFWGVFFAIPLATLVKAVINAWPTTQSDEPPPQTQG</sequence>
<dbReference type="OrthoDB" id="5562213at2"/>
<feature type="transmembrane region" description="Helical" evidence="8">
    <location>
        <begin position="217"/>
        <end position="234"/>
    </location>
</feature>
<evidence type="ECO:0000256" key="2">
    <source>
        <dbReference type="ARBA" id="ARBA00009773"/>
    </source>
</evidence>
<keyword evidence="3" id="KW-0813">Transport</keyword>
<comment type="similarity">
    <text evidence="2">Belongs to the autoinducer-2 exporter (AI-2E) (TC 2.A.86) family.</text>
</comment>
<evidence type="ECO:0000256" key="1">
    <source>
        <dbReference type="ARBA" id="ARBA00004651"/>
    </source>
</evidence>
<dbReference type="GO" id="GO:0005886">
    <property type="term" value="C:plasma membrane"/>
    <property type="evidence" value="ECO:0007669"/>
    <property type="project" value="UniProtKB-SubCell"/>
</dbReference>
<dbReference type="EMBL" id="BMDX01000013">
    <property type="protein sequence ID" value="GGA82190.1"/>
    <property type="molecule type" value="Genomic_DNA"/>
</dbReference>
<accession>A0A8J2U6K2</accession>
<comment type="caution">
    <text evidence="9">The sequence shown here is derived from an EMBL/GenBank/DDBJ whole genome shotgun (WGS) entry which is preliminary data.</text>
</comment>
<evidence type="ECO:0000256" key="8">
    <source>
        <dbReference type="SAM" id="Phobius"/>
    </source>
</evidence>
<evidence type="ECO:0000256" key="4">
    <source>
        <dbReference type="ARBA" id="ARBA00022475"/>
    </source>
</evidence>
<keyword evidence="7 8" id="KW-0472">Membrane</keyword>
<dbReference type="PANTHER" id="PTHR21716:SF53">
    <property type="entry name" value="PERMEASE PERM-RELATED"/>
    <property type="match status" value="1"/>
</dbReference>
<evidence type="ECO:0000313" key="10">
    <source>
        <dbReference type="Proteomes" id="UP000619743"/>
    </source>
</evidence>
<dbReference type="Proteomes" id="UP000619743">
    <property type="component" value="Unassembled WGS sequence"/>
</dbReference>
<gene>
    <name evidence="9" type="ORF">GCM10011369_25210</name>
</gene>
<dbReference type="RefSeq" id="WP_087506185.1">
    <property type="nucleotide sequence ID" value="NZ_BMDX01000013.1"/>
</dbReference>
<evidence type="ECO:0000256" key="6">
    <source>
        <dbReference type="ARBA" id="ARBA00022989"/>
    </source>
</evidence>
<evidence type="ECO:0000256" key="5">
    <source>
        <dbReference type="ARBA" id="ARBA00022692"/>
    </source>
</evidence>
<feature type="transmembrane region" description="Helical" evidence="8">
    <location>
        <begin position="240"/>
        <end position="266"/>
    </location>
</feature>
<keyword evidence="4" id="KW-1003">Cell membrane</keyword>
<reference evidence="10" key="1">
    <citation type="journal article" date="2019" name="Int. J. Syst. Evol. Microbiol.">
        <title>The Global Catalogue of Microorganisms (GCM) 10K type strain sequencing project: providing services to taxonomists for standard genome sequencing and annotation.</title>
        <authorList>
            <consortium name="The Broad Institute Genomics Platform"/>
            <consortium name="The Broad Institute Genome Sequencing Center for Infectious Disease"/>
            <person name="Wu L."/>
            <person name="Ma J."/>
        </authorList>
    </citation>
    <scope>NUCLEOTIDE SEQUENCE [LARGE SCALE GENOMIC DNA]</scope>
    <source>
        <strain evidence="10">CGMCC 1.10130</strain>
    </source>
</reference>
<dbReference type="Pfam" id="PF01594">
    <property type="entry name" value="AI-2E_transport"/>
    <property type="match status" value="1"/>
</dbReference>
<feature type="transmembrane region" description="Helical" evidence="8">
    <location>
        <begin position="278"/>
        <end position="301"/>
    </location>
</feature>
<protein>
    <submittedName>
        <fullName evidence="9">AI-2E family transporter</fullName>
    </submittedName>
</protein>
<keyword evidence="10" id="KW-1185">Reference proteome</keyword>
<evidence type="ECO:0000256" key="7">
    <source>
        <dbReference type="ARBA" id="ARBA00023136"/>
    </source>
</evidence>
<evidence type="ECO:0000313" key="9">
    <source>
        <dbReference type="EMBL" id="GGA82190.1"/>
    </source>
</evidence>
<feature type="transmembrane region" description="Helical" evidence="8">
    <location>
        <begin position="12"/>
        <end position="32"/>
    </location>
</feature>
<name>A0A8J2U6K2_9GAMM</name>
<organism evidence="9 10">
    <name type="scientific">Neiella marina</name>
    <dbReference type="NCBI Taxonomy" id="508461"/>
    <lineage>
        <taxon>Bacteria</taxon>
        <taxon>Pseudomonadati</taxon>
        <taxon>Pseudomonadota</taxon>
        <taxon>Gammaproteobacteria</taxon>
        <taxon>Alteromonadales</taxon>
        <taxon>Echinimonadaceae</taxon>
        <taxon>Neiella</taxon>
    </lineage>
</organism>
<feature type="transmembrane region" description="Helical" evidence="8">
    <location>
        <begin position="156"/>
        <end position="177"/>
    </location>
</feature>
<feature type="transmembrane region" description="Helical" evidence="8">
    <location>
        <begin position="68"/>
        <end position="93"/>
    </location>
</feature>
<dbReference type="GO" id="GO:0055085">
    <property type="term" value="P:transmembrane transport"/>
    <property type="evidence" value="ECO:0007669"/>
    <property type="project" value="TreeGrafter"/>
</dbReference>
<comment type="subcellular location">
    <subcellularLocation>
        <location evidence="1">Cell membrane</location>
        <topology evidence="1">Multi-pass membrane protein</topology>
    </subcellularLocation>
</comment>